<evidence type="ECO:0000256" key="1">
    <source>
        <dbReference type="SAM" id="SignalP"/>
    </source>
</evidence>
<accession>A0ABQ0GR07</accession>
<name>A0ABQ0GR07_9PEZI</name>
<comment type="caution">
    <text evidence="2">The sequence shown here is derived from an EMBL/GenBank/DDBJ whole genome shotgun (WGS) entry which is preliminary data.</text>
</comment>
<keyword evidence="3" id="KW-1185">Reference proteome</keyword>
<protein>
    <submittedName>
        <fullName evidence="2">Uncharacterized protein</fullName>
    </submittedName>
</protein>
<evidence type="ECO:0000313" key="3">
    <source>
        <dbReference type="Proteomes" id="UP001628179"/>
    </source>
</evidence>
<dbReference type="RefSeq" id="XP_070921903.1">
    <property type="nucleotide sequence ID" value="XM_071065802.1"/>
</dbReference>
<dbReference type="EMBL" id="BAAFSV010000006">
    <property type="protein sequence ID" value="GAB1320173.1"/>
    <property type="molecule type" value="Genomic_DNA"/>
</dbReference>
<feature type="chain" id="PRO_5047163003" evidence="1">
    <location>
        <begin position="20"/>
        <end position="92"/>
    </location>
</feature>
<dbReference type="GeneID" id="98181125"/>
<evidence type="ECO:0000313" key="2">
    <source>
        <dbReference type="EMBL" id="GAB1320173.1"/>
    </source>
</evidence>
<dbReference type="Proteomes" id="UP001628179">
    <property type="component" value="Unassembled WGS sequence"/>
</dbReference>
<reference evidence="2 3" key="1">
    <citation type="submission" date="2024-09" db="EMBL/GenBank/DDBJ databases">
        <title>Itraconazole resistance in Madurella fahalii resulting from another homologue of gene encoding cytochrome P450 14-alpha sterol demethylase (CYP51).</title>
        <authorList>
            <person name="Yoshioka I."/>
            <person name="Fahal A.H."/>
            <person name="Kaneko S."/>
            <person name="Yaguchi T."/>
        </authorList>
    </citation>
    <scope>NUCLEOTIDE SEQUENCE [LARGE SCALE GENOMIC DNA]</scope>
    <source>
        <strain evidence="2 3">IFM 68171</strain>
    </source>
</reference>
<keyword evidence="1" id="KW-0732">Signal</keyword>
<proteinExistence type="predicted"/>
<feature type="signal peptide" evidence="1">
    <location>
        <begin position="1"/>
        <end position="19"/>
    </location>
</feature>
<sequence length="92" mass="9990">MQLSNILAVFSLAAASAHAALQLTPNHETGVALKEACSALNERTANADLEKRDCKWRGCDDCYERFGYCVQCNNGVAISCITCMAYCEDTCC</sequence>
<gene>
    <name evidence="2" type="ORF">MFIFM68171_10383</name>
</gene>
<organism evidence="2 3">
    <name type="scientific">Madurella fahalii</name>
    <dbReference type="NCBI Taxonomy" id="1157608"/>
    <lineage>
        <taxon>Eukaryota</taxon>
        <taxon>Fungi</taxon>
        <taxon>Dikarya</taxon>
        <taxon>Ascomycota</taxon>
        <taxon>Pezizomycotina</taxon>
        <taxon>Sordariomycetes</taxon>
        <taxon>Sordariomycetidae</taxon>
        <taxon>Sordariales</taxon>
        <taxon>Sordariales incertae sedis</taxon>
        <taxon>Madurella</taxon>
    </lineage>
</organism>